<sequence>MKKFLFTTCLVLIALASSVAQKAKYVVMISIDGLRPEFYKDPSWPAPNIQALARNGVYADGVRGVFPTVTFPSHTTMVTGALPAKHGVYYNTPFEPEGQTGNWYWDESLIKVETLWDACKKKGLKTAGIQWPVTVGAPIDYNFPEVWPAKPDGSDRLGPLRKHTSPSSLFAEVEANATGKLDGTKLNSDYLLMDENLGRMTSYLIETYRPQFTAVHLVCVDHFAHADGRDSENVRKAVAGVDNAIGRIIESAARAGIKDSTAFLIVGDHGFVDIHTTLAPNVWLERAGLIEKAPNRGNWKAAFHASGGSAFLHLKTKGDTKTLQQVQAILQKLPDNEKKLFRILTPDEMKKIGADPNVTLAISAIEGVTISATADGTPVQPGKGGTHGFYPDFKNIQTGFIGSGAGFQKGKVVPLMGLEDIAPLVSALLDLSFESPDGIFFPGLLKSK</sequence>
<dbReference type="Proteomes" id="UP000266183">
    <property type="component" value="Chromosome"/>
</dbReference>
<dbReference type="InterPro" id="IPR002591">
    <property type="entry name" value="Phosphodiest/P_Trfase"/>
</dbReference>
<dbReference type="InterPro" id="IPR017850">
    <property type="entry name" value="Alkaline_phosphatase_core_sf"/>
</dbReference>
<dbReference type="GO" id="GO:0016787">
    <property type="term" value="F:hydrolase activity"/>
    <property type="evidence" value="ECO:0007669"/>
    <property type="project" value="UniProtKB-ARBA"/>
</dbReference>
<gene>
    <name evidence="2" type="ORF">D4L85_10525</name>
</gene>
<protein>
    <submittedName>
        <fullName evidence="2">Alkaline phosphatase family protein</fullName>
    </submittedName>
</protein>
<dbReference type="PANTHER" id="PTHR10151:SF120">
    <property type="entry name" value="BIS(5'-ADENOSYL)-TRIPHOSPHATASE"/>
    <property type="match status" value="1"/>
</dbReference>
<dbReference type="AlphaFoldDB" id="A0A385SL46"/>
<dbReference type="OrthoDB" id="9779418at2"/>
<dbReference type="KEGG" id="chk:D4L85_10525"/>
<dbReference type="PANTHER" id="PTHR10151">
    <property type="entry name" value="ECTONUCLEOTIDE PYROPHOSPHATASE/PHOSPHODIESTERASE"/>
    <property type="match status" value="1"/>
</dbReference>
<keyword evidence="1" id="KW-0732">Signal</keyword>
<dbReference type="SUPFAM" id="SSF53649">
    <property type="entry name" value="Alkaline phosphatase-like"/>
    <property type="match status" value="1"/>
</dbReference>
<proteinExistence type="predicted"/>
<evidence type="ECO:0000313" key="3">
    <source>
        <dbReference type="Proteomes" id="UP000266183"/>
    </source>
</evidence>
<dbReference type="EMBL" id="CP032382">
    <property type="protein sequence ID" value="AYB30987.1"/>
    <property type="molecule type" value="Genomic_DNA"/>
</dbReference>
<evidence type="ECO:0000256" key="1">
    <source>
        <dbReference type="SAM" id="SignalP"/>
    </source>
</evidence>
<keyword evidence="3" id="KW-1185">Reference proteome</keyword>
<accession>A0A385SL46</accession>
<dbReference type="Gene3D" id="3.40.720.10">
    <property type="entry name" value="Alkaline Phosphatase, subunit A"/>
    <property type="match status" value="1"/>
</dbReference>
<evidence type="ECO:0000313" key="2">
    <source>
        <dbReference type="EMBL" id="AYB30987.1"/>
    </source>
</evidence>
<name>A0A385SL46_9BACT</name>
<dbReference type="RefSeq" id="WP_119754281.1">
    <property type="nucleotide sequence ID" value="NZ_CP032382.1"/>
</dbReference>
<feature type="signal peptide" evidence="1">
    <location>
        <begin position="1"/>
        <end position="22"/>
    </location>
</feature>
<reference evidence="3" key="1">
    <citation type="submission" date="2018-09" db="EMBL/GenBank/DDBJ databases">
        <title>Chryseolinea sp. KIS68-18 isolated from soil.</title>
        <authorList>
            <person name="Weon H.-Y."/>
            <person name="Kwon S.-W."/>
            <person name="Lee S.A."/>
        </authorList>
    </citation>
    <scope>NUCLEOTIDE SEQUENCE [LARGE SCALE GENOMIC DNA]</scope>
    <source>
        <strain evidence="3">KIS68-18</strain>
    </source>
</reference>
<organism evidence="2 3">
    <name type="scientific">Chryseolinea soli</name>
    <dbReference type="NCBI Taxonomy" id="2321403"/>
    <lineage>
        <taxon>Bacteria</taxon>
        <taxon>Pseudomonadati</taxon>
        <taxon>Bacteroidota</taxon>
        <taxon>Cytophagia</taxon>
        <taxon>Cytophagales</taxon>
        <taxon>Fulvivirgaceae</taxon>
        <taxon>Chryseolinea</taxon>
    </lineage>
</organism>
<dbReference type="Pfam" id="PF01663">
    <property type="entry name" value="Phosphodiest"/>
    <property type="match status" value="1"/>
</dbReference>
<dbReference type="CDD" id="cd16018">
    <property type="entry name" value="Enpp"/>
    <property type="match status" value="1"/>
</dbReference>
<feature type="chain" id="PRO_5017359207" evidence="1">
    <location>
        <begin position="23"/>
        <end position="448"/>
    </location>
</feature>